<gene>
    <name evidence="6" type="ORF">EDC14_101841</name>
</gene>
<dbReference type="GO" id="GO:0005829">
    <property type="term" value="C:cytosol"/>
    <property type="evidence" value="ECO:0007669"/>
    <property type="project" value="TreeGrafter"/>
</dbReference>
<organism evidence="6 7">
    <name type="scientific">Hydrogenispora ethanolica</name>
    <dbReference type="NCBI Taxonomy" id="1082276"/>
    <lineage>
        <taxon>Bacteria</taxon>
        <taxon>Bacillati</taxon>
        <taxon>Bacillota</taxon>
        <taxon>Hydrogenispora</taxon>
    </lineage>
</organism>
<dbReference type="EMBL" id="SLUN01000018">
    <property type="protein sequence ID" value="TCL64743.1"/>
    <property type="molecule type" value="Genomic_DNA"/>
</dbReference>
<name>A0A4R1RFM1_HYDET</name>
<proteinExistence type="inferred from homology"/>
<dbReference type="PANTHER" id="PTHR30160">
    <property type="entry name" value="TETRAACYLDISACCHARIDE 4'-KINASE-RELATED"/>
    <property type="match status" value="1"/>
</dbReference>
<comment type="caution">
    <text evidence="6">The sequence shown here is derived from an EMBL/GenBank/DDBJ whole genome shotgun (WGS) entry which is preliminary data.</text>
</comment>
<dbReference type="GO" id="GO:0009244">
    <property type="term" value="P:lipopolysaccharide core region biosynthetic process"/>
    <property type="evidence" value="ECO:0007669"/>
    <property type="project" value="TreeGrafter"/>
</dbReference>
<accession>A0A4R1RFM1</accession>
<reference evidence="6 7" key="1">
    <citation type="submission" date="2019-03" db="EMBL/GenBank/DDBJ databases">
        <title>Genomic Encyclopedia of Type Strains, Phase IV (KMG-IV): sequencing the most valuable type-strain genomes for metagenomic binning, comparative biology and taxonomic classification.</title>
        <authorList>
            <person name="Goeker M."/>
        </authorList>
    </citation>
    <scope>NUCLEOTIDE SEQUENCE [LARGE SCALE GENOMIC DNA]</scope>
    <source>
        <strain evidence="6 7">LX-B</strain>
    </source>
</reference>
<evidence type="ECO:0000256" key="1">
    <source>
        <dbReference type="ARBA" id="ARBA00022676"/>
    </source>
</evidence>
<dbReference type="AlphaFoldDB" id="A0A4R1RFM1"/>
<dbReference type="SUPFAM" id="SSF53756">
    <property type="entry name" value="UDP-Glycosyltransferase/glycogen phosphorylase"/>
    <property type="match status" value="1"/>
</dbReference>
<evidence type="ECO:0000313" key="6">
    <source>
        <dbReference type="EMBL" id="TCL64743.1"/>
    </source>
</evidence>
<dbReference type="RefSeq" id="WP_132015069.1">
    <property type="nucleotide sequence ID" value="NZ_SLUN01000018.1"/>
</dbReference>
<protein>
    <recommendedName>
        <fullName evidence="4">lipopolysaccharide heptosyltransferase II</fullName>
        <ecNumber evidence="4">2.4.99.24</ecNumber>
    </recommendedName>
</protein>
<comment type="similarity">
    <text evidence="3">Belongs to the glycosyltransferase 9 family.</text>
</comment>
<dbReference type="InterPro" id="IPR011910">
    <property type="entry name" value="RfaF"/>
</dbReference>
<keyword evidence="2 6" id="KW-0808">Transferase</keyword>
<dbReference type="OrthoDB" id="9797795at2"/>
<keyword evidence="1" id="KW-0328">Glycosyltransferase</keyword>
<dbReference type="InterPro" id="IPR002201">
    <property type="entry name" value="Glyco_trans_9"/>
</dbReference>
<evidence type="ECO:0000313" key="7">
    <source>
        <dbReference type="Proteomes" id="UP000295008"/>
    </source>
</evidence>
<evidence type="ECO:0000256" key="3">
    <source>
        <dbReference type="ARBA" id="ARBA00043995"/>
    </source>
</evidence>
<dbReference type="Gene3D" id="3.40.50.2000">
    <property type="entry name" value="Glycogen Phosphorylase B"/>
    <property type="match status" value="2"/>
</dbReference>
<dbReference type="EC" id="2.4.99.24" evidence="4"/>
<dbReference type="NCBIfam" id="TIGR02195">
    <property type="entry name" value="heptsyl_trn_II"/>
    <property type="match status" value="1"/>
</dbReference>
<keyword evidence="7" id="KW-1185">Reference proteome</keyword>
<dbReference type="Proteomes" id="UP000295008">
    <property type="component" value="Unassembled WGS sequence"/>
</dbReference>
<evidence type="ECO:0000256" key="5">
    <source>
        <dbReference type="ARBA" id="ARBA00047503"/>
    </source>
</evidence>
<dbReference type="GO" id="GO:0008713">
    <property type="term" value="F:ADP-heptose-lipopolysaccharide heptosyltransferase activity"/>
    <property type="evidence" value="ECO:0007669"/>
    <property type="project" value="UniProtKB-EC"/>
</dbReference>
<comment type="catalytic activity">
    <reaction evidence="5">
        <text>an L-alpha-D-Hep-(1-&gt;5)-[alpha-Kdo-(2-&gt;4)]-alpha-Kdo-(2-&gt;6)-lipid A + ADP-L-glycero-beta-D-manno-heptose = an L-alpha-D-Hep-(1-&gt;3)-L-alpha-D-Hep-(1-&gt;5)-[alpha-Kdo-(2-&gt;4)]-alpha-Kdo-(2-&gt;6)-lipid A + ADP + H(+)</text>
        <dbReference type="Rhea" id="RHEA:74071"/>
        <dbReference type="ChEBI" id="CHEBI:15378"/>
        <dbReference type="ChEBI" id="CHEBI:61506"/>
        <dbReference type="ChEBI" id="CHEBI:193068"/>
        <dbReference type="ChEBI" id="CHEBI:193069"/>
        <dbReference type="ChEBI" id="CHEBI:456216"/>
        <dbReference type="EC" id="2.4.99.24"/>
    </reaction>
</comment>
<dbReference type="Pfam" id="PF01075">
    <property type="entry name" value="Glyco_transf_9"/>
    <property type="match status" value="1"/>
</dbReference>
<evidence type="ECO:0000256" key="2">
    <source>
        <dbReference type="ARBA" id="ARBA00022679"/>
    </source>
</evidence>
<dbReference type="PANTHER" id="PTHR30160:SF1">
    <property type="entry name" value="LIPOPOLYSACCHARIDE 1,2-N-ACETYLGLUCOSAMINETRANSFERASE-RELATED"/>
    <property type="match status" value="1"/>
</dbReference>
<dbReference type="InterPro" id="IPR051199">
    <property type="entry name" value="LPS_LOS_Heptosyltrfase"/>
</dbReference>
<sequence length="342" mass="37780">MNFKNILIIKLSAIGDVIHALPVAAALKEADPSVRVTWIVERPAYDLLADHPFIDQVIVFDKAKFKTGHGFLHELNALAGELRQYRFDLALDLQGLLKSAVLSWLSGAPTKLVYCNARELSDWIGKRVCGDHRDSHVVERYLDVARYLGCDVNQVNFGIHITEDEAQKAISKAQECGLDFGKPYLILAPGANWPNKCWPAIRFAELADRLTLEGITPVVVGGPKEKPLFDEIIKHTKTEPVNLVGRTTLKALAYVIQHARAFVGGDTGPMHLAAAMGTKVVALFGPTDPLRNGPYGEGHEVLTVERECQGCWERRCSKNFDCLSAIDVDEVALSLENTLARF</sequence>
<evidence type="ECO:0000256" key="4">
    <source>
        <dbReference type="ARBA" id="ARBA00044042"/>
    </source>
</evidence>
<dbReference type="CDD" id="cd03789">
    <property type="entry name" value="GT9_LPS_heptosyltransferase"/>
    <property type="match status" value="1"/>
</dbReference>